<dbReference type="GO" id="GO:0005634">
    <property type="term" value="C:nucleus"/>
    <property type="evidence" value="ECO:0007669"/>
    <property type="project" value="TreeGrafter"/>
</dbReference>
<evidence type="ECO:0000256" key="1">
    <source>
        <dbReference type="SAM" id="MobiDB-lite"/>
    </source>
</evidence>
<feature type="region of interest" description="Disordered" evidence="1">
    <location>
        <begin position="194"/>
        <end position="222"/>
    </location>
</feature>
<feature type="region of interest" description="Disordered" evidence="1">
    <location>
        <begin position="240"/>
        <end position="297"/>
    </location>
</feature>
<feature type="compositionally biased region" description="Polar residues" evidence="1">
    <location>
        <begin position="260"/>
        <end position="275"/>
    </location>
</feature>
<keyword evidence="4" id="KW-1185">Reference proteome</keyword>
<comment type="caution">
    <text evidence="3">The sequence shown here is derived from an EMBL/GenBank/DDBJ whole genome shotgun (WGS) entry which is preliminary data.</text>
</comment>
<dbReference type="PROSITE" id="PS50235">
    <property type="entry name" value="USP_3"/>
    <property type="match status" value="1"/>
</dbReference>
<dbReference type="Gene3D" id="3.90.70.10">
    <property type="entry name" value="Cysteine proteinases"/>
    <property type="match status" value="2"/>
</dbReference>
<dbReference type="SUPFAM" id="SSF54001">
    <property type="entry name" value="Cysteine proteinases"/>
    <property type="match status" value="1"/>
</dbReference>
<dbReference type="GO" id="GO:0004843">
    <property type="term" value="F:cysteine-type deubiquitinase activity"/>
    <property type="evidence" value="ECO:0007669"/>
    <property type="project" value="InterPro"/>
</dbReference>
<dbReference type="Pfam" id="PF00443">
    <property type="entry name" value="UCH"/>
    <property type="match status" value="1"/>
</dbReference>
<feature type="compositionally biased region" description="Polar residues" evidence="1">
    <location>
        <begin position="28"/>
        <end position="50"/>
    </location>
</feature>
<feature type="domain" description="USP" evidence="2">
    <location>
        <begin position="305"/>
        <end position="554"/>
    </location>
</feature>
<feature type="compositionally biased region" description="Basic and acidic residues" evidence="1">
    <location>
        <begin position="277"/>
        <end position="297"/>
    </location>
</feature>
<gene>
    <name evidence="3" type="ORF">C7212DRAFT_364845</name>
</gene>
<dbReference type="OrthoDB" id="5402900at2759"/>
<accession>A0A317SNN7</accession>
<dbReference type="InterPro" id="IPR028889">
    <property type="entry name" value="USP"/>
</dbReference>
<dbReference type="Proteomes" id="UP000246991">
    <property type="component" value="Unassembled WGS sequence"/>
</dbReference>
<evidence type="ECO:0000313" key="3">
    <source>
        <dbReference type="EMBL" id="PWW74791.1"/>
    </source>
</evidence>
<proteinExistence type="predicted"/>
<dbReference type="PROSITE" id="PS00973">
    <property type="entry name" value="USP_2"/>
    <property type="match status" value="1"/>
</dbReference>
<evidence type="ECO:0000313" key="4">
    <source>
        <dbReference type="Proteomes" id="UP000246991"/>
    </source>
</evidence>
<dbReference type="InterPro" id="IPR050164">
    <property type="entry name" value="Peptidase_C19"/>
</dbReference>
<dbReference type="CDD" id="cd02257">
    <property type="entry name" value="Peptidase_C19"/>
    <property type="match status" value="1"/>
</dbReference>
<dbReference type="InterPro" id="IPR018200">
    <property type="entry name" value="USP_CS"/>
</dbReference>
<organism evidence="3 4">
    <name type="scientific">Tuber magnatum</name>
    <name type="common">white Piedmont truffle</name>
    <dbReference type="NCBI Taxonomy" id="42249"/>
    <lineage>
        <taxon>Eukaryota</taxon>
        <taxon>Fungi</taxon>
        <taxon>Dikarya</taxon>
        <taxon>Ascomycota</taxon>
        <taxon>Pezizomycotina</taxon>
        <taxon>Pezizomycetes</taxon>
        <taxon>Pezizales</taxon>
        <taxon>Tuberaceae</taxon>
        <taxon>Tuber</taxon>
    </lineage>
</organism>
<dbReference type="GO" id="GO:0005829">
    <property type="term" value="C:cytosol"/>
    <property type="evidence" value="ECO:0007669"/>
    <property type="project" value="TreeGrafter"/>
</dbReference>
<dbReference type="EMBL" id="PYWC01000056">
    <property type="protein sequence ID" value="PWW74791.1"/>
    <property type="molecule type" value="Genomic_DNA"/>
</dbReference>
<feature type="compositionally biased region" description="Basic and acidic residues" evidence="1">
    <location>
        <begin position="201"/>
        <end position="215"/>
    </location>
</feature>
<dbReference type="PANTHER" id="PTHR24006">
    <property type="entry name" value="UBIQUITIN CARBOXYL-TERMINAL HYDROLASE"/>
    <property type="match status" value="1"/>
</dbReference>
<name>A0A317SNN7_9PEZI</name>
<feature type="compositionally biased region" description="Basic and acidic residues" evidence="1">
    <location>
        <begin position="98"/>
        <end position="111"/>
    </location>
</feature>
<feature type="region of interest" description="Disordered" evidence="1">
    <location>
        <begin position="1"/>
        <end position="50"/>
    </location>
</feature>
<evidence type="ECO:0000259" key="2">
    <source>
        <dbReference type="PROSITE" id="PS50235"/>
    </source>
</evidence>
<dbReference type="InterPro" id="IPR001394">
    <property type="entry name" value="Peptidase_C19_UCH"/>
</dbReference>
<feature type="region of interest" description="Disordered" evidence="1">
    <location>
        <begin position="85"/>
        <end position="181"/>
    </location>
</feature>
<dbReference type="InterPro" id="IPR038765">
    <property type="entry name" value="Papain-like_cys_pep_sf"/>
</dbReference>
<protein>
    <submittedName>
        <fullName evidence="3">Cysteine proteinase</fullName>
    </submittedName>
</protein>
<dbReference type="GO" id="GO:0016579">
    <property type="term" value="P:protein deubiquitination"/>
    <property type="evidence" value="ECO:0007669"/>
    <property type="project" value="InterPro"/>
</dbReference>
<dbReference type="AlphaFoldDB" id="A0A317SNN7"/>
<reference evidence="3 4" key="1">
    <citation type="submission" date="2018-03" db="EMBL/GenBank/DDBJ databases">
        <title>Genomes of Pezizomycetes fungi and the evolution of truffles.</title>
        <authorList>
            <person name="Murat C."/>
            <person name="Payen T."/>
            <person name="Noel B."/>
            <person name="Kuo A."/>
            <person name="Martin F.M."/>
        </authorList>
    </citation>
    <scope>NUCLEOTIDE SEQUENCE [LARGE SCALE GENOMIC DNA]</scope>
    <source>
        <strain evidence="3">091103-1</strain>
    </source>
</reference>
<dbReference type="STRING" id="42249.A0A317SNN7"/>
<sequence length="554" mass="61223">MPRPTYSKPISWGNGLRRNNHLSISPFRPSTSDPKTQHPSSQLAPSSHTQFSLHDLLSPPIRFVKTQTISGTLTQDQTMSSIGYLNKGMKRKGGSVSPKEKSPKKIRRDSSAENVDDQNLCGNEPLEQPQPLREGGVAEEDSVGGAVFRFSARKMKQPSPRGSNVSLKEKQNRSNQKPATVVPTGAKAGLAARTESGTVLSKEKTEKNGLKEVPHFPKSVPHNGSYIKSTILTPDSATAPLVSQKVTRHKSGSTKDQFENLKSNSDPIANASGKTVASEKSDPNTKPRDLSEESSKRYNNDMRVKGLNNSSYFCYRNSVLQFLSCSTVFVKEIVEHMKEKCDCVPICTSCALGKFFQNHFRPAEGEQTLNTNLLAVNRLRNILPEPFGGNQCNQEDASEYMLVLLNKGVDQLNSAPNGTNSVNYFDRIFGAKYDSILTCPACNNKSVTPEYQLNLQLALKVTRRAMINLNDCFADNFAEEIGGSAQTKIMNSVKLEEKIVLKEDNKDVTYKLRGIISHQGTRVRSGHYIAFVKQPDGTWAKCDDTWITESSLEV</sequence>